<organism evidence="11 12">
    <name type="scientific">Popillia japonica</name>
    <name type="common">Japanese beetle</name>
    <dbReference type="NCBI Taxonomy" id="7064"/>
    <lineage>
        <taxon>Eukaryota</taxon>
        <taxon>Metazoa</taxon>
        <taxon>Ecdysozoa</taxon>
        <taxon>Arthropoda</taxon>
        <taxon>Hexapoda</taxon>
        <taxon>Insecta</taxon>
        <taxon>Pterygota</taxon>
        <taxon>Neoptera</taxon>
        <taxon>Endopterygota</taxon>
        <taxon>Coleoptera</taxon>
        <taxon>Polyphaga</taxon>
        <taxon>Scarabaeiformia</taxon>
        <taxon>Scarabaeidae</taxon>
        <taxon>Rutelinae</taxon>
        <taxon>Popillia</taxon>
    </lineage>
</organism>
<dbReference type="InterPro" id="IPR043504">
    <property type="entry name" value="Peptidase_S1_PA_chymotrypsin"/>
</dbReference>
<dbReference type="InterPro" id="IPR001254">
    <property type="entry name" value="Trypsin_dom"/>
</dbReference>
<keyword evidence="3" id="KW-0964">Secreted</keyword>
<evidence type="ECO:0000256" key="9">
    <source>
        <dbReference type="SAM" id="SignalP"/>
    </source>
</evidence>
<dbReference type="GO" id="GO:0005576">
    <property type="term" value="C:extracellular region"/>
    <property type="evidence" value="ECO:0007669"/>
    <property type="project" value="UniProtKB-SubCell"/>
</dbReference>
<feature type="chain" id="PRO_5043900999" evidence="9">
    <location>
        <begin position="17"/>
        <end position="281"/>
    </location>
</feature>
<evidence type="ECO:0000259" key="10">
    <source>
        <dbReference type="PROSITE" id="PS50240"/>
    </source>
</evidence>
<dbReference type="InterPro" id="IPR001314">
    <property type="entry name" value="Peptidase_S1A"/>
</dbReference>
<dbReference type="GO" id="GO:0004252">
    <property type="term" value="F:serine-type endopeptidase activity"/>
    <property type="evidence" value="ECO:0007669"/>
    <property type="project" value="InterPro"/>
</dbReference>
<feature type="domain" description="Peptidase S1" evidence="10">
    <location>
        <begin position="34"/>
        <end position="280"/>
    </location>
</feature>
<dbReference type="SUPFAM" id="SSF50494">
    <property type="entry name" value="Trypsin-like serine proteases"/>
    <property type="match status" value="1"/>
</dbReference>
<keyword evidence="12" id="KW-1185">Reference proteome</keyword>
<sequence length="281" mass="30185">MIFLIILPLLFTAILGNSTNEYIYANIALPDGRIIGGHPVDIEDYPYQVSVQILSCHYCGGAIISDRYILSAAHCYSGWKALLPYTVRAGSRYRYEGGQVVSVMKISTHPNYNKTAPTDSDISILRIAPSLTFGSGVAPISLAEQNQAFADGTWAAPISLPEQNQAFADGTWAVVSGWGYVNEDGSILNQLQAVWVPIVDNTRCESLYKVLNQKVTKSMVCAGYINGGKDACKGDSGGPLVANGLLFGIVSWGVGCAAPRAPGVYASVPYFRSYIKEITGI</sequence>
<dbReference type="InterPro" id="IPR009003">
    <property type="entry name" value="Peptidase_S1_PA"/>
</dbReference>
<name>A0AAW1IWQ1_POPJA</name>
<evidence type="ECO:0000256" key="3">
    <source>
        <dbReference type="ARBA" id="ARBA00022525"/>
    </source>
</evidence>
<evidence type="ECO:0000256" key="4">
    <source>
        <dbReference type="ARBA" id="ARBA00022670"/>
    </source>
</evidence>
<dbReference type="Gene3D" id="2.40.10.10">
    <property type="entry name" value="Trypsin-like serine proteases"/>
    <property type="match status" value="4"/>
</dbReference>
<dbReference type="PANTHER" id="PTHR24276">
    <property type="entry name" value="POLYSERASE-RELATED"/>
    <property type="match status" value="1"/>
</dbReference>
<dbReference type="InterPro" id="IPR018114">
    <property type="entry name" value="TRYPSIN_HIS"/>
</dbReference>
<keyword evidence="7" id="KW-1015">Disulfide bond</keyword>
<proteinExistence type="inferred from homology"/>
<evidence type="ECO:0000256" key="7">
    <source>
        <dbReference type="ARBA" id="ARBA00023157"/>
    </source>
</evidence>
<comment type="similarity">
    <text evidence="2">Belongs to the peptidase S1 family.</text>
</comment>
<feature type="signal peptide" evidence="9">
    <location>
        <begin position="1"/>
        <end position="16"/>
    </location>
</feature>
<evidence type="ECO:0000256" key="5">
    <source>
        <dbReference type="ARBA" id="ARBA00022801"/>
    </source>
</evidence>
<dbReference type="PROSITE" id="PS00135">
    <property type="entry name" value="TRYPSIN_SER"/>
    <property type="match status" value="1"/>
</dbReference>
<dbReference type="CDD" id="cd00190">
    <property type="entry name" value="Tryp_SPc"/>
    <property type="match status" value="1"/>
</dbReference>
<comment type="subcellular location">
    <subcellularLocation>
        <location evidence="1">Secreted</location>
    </subcellularLocation>
</comment>
<dbReference type="FunFam" id="2.40.10.10:FF:000047">
    <property type="entry name" value="Trypsin eta"/>
    <property type="match status" value="1"/>
</dbReference>
<dbReference type="EMBL" id="JASPKY010000511">
    <property type="protein sequence ID" value="KAK9694495.1"/>
    <property type="molecule type" value="Genomic_DNA"/>
</dbReference>
<evidence type="ECO:0000256" key="8">
    <source>
        <dbReference type="RuleBase" id="RU363034"/>
    </source>
</evidence>
<gene>
    <name evidence="11" type="ORF">QE152_g33514</name>
</gene>
<reference evidence="11 12" key="1">
    <citation type="journal article" date="2024" name="BMC Genomics">
        <title>De novo assembly and annotation of Popillia japonica's genome with initial clues to its potential as an invasive pest.</title>
        <authorList>
            <person name="Cucini C."/>
            <person name="Boschi S."/>
            <person name="Funari R."/>
            <person name="Cardaioli E."/>
            <person name="Iannotti N."/>
            <person name="Marturano G."/>
            <person name="Paoli F."/>
            <person name="Bruttini M."/>
            <person name="Carapelli A."/>
            <person name="Frati F."/>
            <person name="Nardi F."/>
        </authorList>
    </citation>
    <scope>NUCLEOTIDE SEQUENCE [LARGE SCALE GENOMIC DNA]</scope>
    <source>
        <strain evidence="11">DMR45628</strain>
    </source>
</reference>
<keyword evidence="9" id="KW-0732">Signal</keyword>
<evidence type="ECO:0000256" key="2">
    <source>
        <dbReference type="ARBA" id="ARBA00007664"/>
    </source>
</evidence>
<protein>
    <submittedName>
        <fullName evidence="11">Trypsin</fullName>
    </submittedName>
</protein>
<dbReference type="AlphaFoldDB" id="A0AAW1IWQ1"/>
<accession>A0AAW1IWQ1</accession>
<dbReference type="GO" id="GO:0016485">
    <property type="term" value="P:protein processing"/>
    <property type="evidence" value="ECO:0007669"/>
    <property type="project" value="UniProtKB-ARBA"/>
</dbReference>
<dbReference type="Pfam" id="PF00089">
    <property type="entry name" value="Trypsin"/>
    <property type="match status" value="2"/>
</dbReference>
<dbReference type="PANTHER" id="PTHR24276:SF91">
    <property type="entry name" value="AT26814P-RELATED"/>
    <property type="match status" value="1"/>
</dbReference>
<evidence type="ECO:0000256" key="1">
    <source>
        <dbReference type="ARBA" id="ARBA00004613"/>
    </source>
</evidence>
<dbReference type="PROSITE" id="PS50240">
    <property type="entry name" value="TRYPSIN_DOM"/>
    <property type="match status" value="1"/>
</dbReference>
<dbReference type="PRINTS" id="PR00722">
    <property type="entry name" value="CHYMOTRYPSIN"/>
</dbReference>
<keyword evidence="5 8" id="KW-0378">Hydrolase</keyword>
<dbReference type="Proteomes" id="UP001458880">
    <property type="component" value="Unassembled WGS sequence"/>
</dbReference>
<dbReference type="PROSITE" id="PS00134">
    <property type="entry name" value="TRYPSIN_HIS"/>
    <property type="match status" value="1"/>
</dbReference>
<keyword evidence="6 8" id="KW-0720">Serine protease</keyword>
<comment type="caution">
    <text evidence="11">The sequence shown here is derived from an EMBL/GenBank/DDBJ whole genome shotgun (WGS) entry which is preliminary data.</text>
</comment>
<evidence type="ECO:0000313" key="12">
    <source>
        <dbReference type="Proteomes" id="UP001458880"/>
    </source>
</evidence>
<evidence type="ECO:0000313" key="11">
    <source>
        <dbReference type="EMBL" id="KAK9694495.1"/>
    </source>
</evidence>
<keyword evidence="4 8" id="KW-0645">Protease</keyword>
<dbReference type="SMART" id="SM00020">
    <property type="entry name" value="Tryp_SPc"/>
    <property type="match status" value="1"/>
</dbReference>
<dbReference type="InterPro" id="IPR050430">
    <property type="entry name" value="Peptidase_S1"/>
</dbReference>
<dbReference type="InterPro" id="IPR033116">
    <property type="entry name" value="TRYPSIN_SER"/>
</dbReference>
<evidence type="ECO:0000256" key="6">
    <source>
        <dbReference type="ARBA" id="ARBA00022825"/>
    </source>
</evidence>